<feature type="compositionally biased region" description="Low complexity" evidence="1">
    <location>
        <begin position="37"/>
        <end position="51"/>
    </location>
</feature>
<reference evidence="4 5" key="1">
    <citation type="submission" date="2021-02" db="EMBL/GenBank/DDBJ databases">
        <title>De Novo genome assembly of isolated myxobacteria.</title>
        <authorList>
            <person name="Stevens D.C."/>
        </authorList>
    </citation>
    <scope>NUCLEOTIDE SEQUENCE [LARGE SCALE GENOMIC DNA]</scope>
    <source>
        <strain evidence="4 5">SCHIC003</strain>
    </source>
</reference>
<dbReference type="InterPro" id="IPR013780">
    <property type="entry name" value="Glyco_hydro_b"/>
</dbReference>
<feature type="signal peptide" evidence="2">
    <location>
        <begin position="1"/>
        <end position="30"/>
    </location>
</feature>
<dbReference type="Proteomes" id="UP000663090">
    <property type="component" value="Chromosome"/>
</dbReference>
<keyword evidence="4" id="KW-0378">Hydrolase</keyword>
<gene>
    <name evidence="4" type="ORF">JY572_26945</name>
</gene>
<dbReference type="InterPro" id="IPR024745">
    <property type="entry name" value="GH44_cat"/>
</dbReference>
<dbReference type="GO" id="GO:0016787">
    <property type="term" value="F:hydrolase activity"/>
    <property type="evidence" value="ECO:0007669"/>
    <property type="project" value="UniProtKB-KW"/>
</dbReference>
<feature type="chain" id="PRO_5045304728" evidence="2">
    <location>
        <begin position="31"/>
        <end position="735"/>
    </location>
</feature>
<dbReference type="RefSeq" id="WP_206713744.1">
    <property type="nucleotide sequence ID" value="NZ_CP071091.1"/>
</dbReference>
<dbReference type="Pfam" id="PF12891">
    <property type="entry name" value="Glyco_hydro_44"/>
    <property type="match status" value="1"/>
</dbReference>
<evidence type="ECO:0000313" key="4">
    <source>
        <dbReference type="EMBL" id="QSQ12009.1"/>
    </source>
</evidence>
<accession>A0ABX7N0Q4</accession>
<dbReference type="SUPFAM" id="SSF51445">
    <property type="entry name" value="(Trans)glycosidases"/>
    <property type="match status" value="1"/>
</dbReference>
<feature type="domain" description="Glycoside hydrolase family 44 catalytic" evidence="3">
    <location>
        <begin position="286"/>
        <end position="515"/>
    </location>
</feature>
<sequence>MEDGVKGARRKTGAAVVTCALLASGAVAWAADPSASSEKKAASAPAPQDAATQKASDTVEKAASAALMSLYDGGLSTGWRDIGWAPRELPKGAPARMRLFNYGGWILYRPKLEGTFGALSLRLSAPESYGEFLEVRLDAQGATSFPRIPITAELQVRKDGEWSEVLIPMELLNPRGEAFDRVVVRASKDVGRDWVLFDKVSLVPLPPEVAAALAAGGGRMGKGSGRDTKLTIDCTAPGHRISPLIYGIALDGLREKKDQHQYKMGATTRRWGGNPTSRYNWKLGGAWNTANDWYFQNVDIGLSYEDFLNANQKHGMSSALTVPMLGWVAKDTSSVGFPVARFGAQKGEDNGAGSGLTRDGTALKPSSPSQTSTEASPEFVAEWVRAIRERDKARGERSVHMYILDNEPMLWNTTHRDVFPEPLSYDGLMSRTIAFGTAVRKADPEALIAGPAEWGWTNYLWSAADFAPGKAPHSDRRAHGDVPLLAWYLRQLRDHEKKTGVRILDVLDVHFYPQTNVGVGLEGNTDPETNARRIRSTRALWDPTYKDESWIGEPVRLLPRLKEWIAQNYPDRRISIGEYNFGAFGHMSGGLAQAEALGRFAQENIYSAYFWQYPTNGSPVYWAFRAFRDFDGRGGRFQDYWVPAKAEEGASVFASRDETGTKLVAVVLNLDPDQAAQARVELKGCGTLTGARVMGYSGAPGGFLPQTAGTQTAGSLTQRLPPYSMTVLDLTVKKP</sequence>
<keyword evidence="2" id="KW-0732">Signal</keyword>
<keyword evidence="5" id="KW-1185">Reference proteome</keyword>
<evidence type="ECO:0000256" key="1">
    <source>
        <dbReference type="SAM" id="MobiDB-lite"/>
    </source>
</evidence>
<organism evidence="4 5">
    <name type="scientific">Myxococcus landrumensis</name>
    <dbReference type="NCBI Taxonomy" id="2813577"/>
    <lineage>
        <taxon>Bacteria</taxon>
        <taxon>Pseudomonadati</taxon>
        <taxon>Myxococcota</taxon>
        <taxon>Myxococcia</taxon>
        <taxon>Myxococcales</taxon>
        <taxon>Cystobacterineae</taxon>
        <taxon>Myxococcaceae</taxon>
        <taxon>Myxococcus</taxon>
    </lineage>
</organism>
<evidence type="ECO:0000313" key="5">
    <source>
        <dbReference type="Proteomes" id="UP000663090"/>
    </source>
</evidence>
<feature type="compositionally biased region" description="Polar residues" evidence="1">
    <location>
        <begin position="364"/>
        <end position="375"/>
    </location>
</feature>
<dbReference type="EMBL" id="CP071091">
    <property type="protein sequence ID" value="QSQ12009.1"/>
    <property type="molecule type" value="Genomic_DNA"/>
</dbReference>
<name>A0ABX7N0Q4_9BACT</name>
<dbReference type="Gene3D" id="3.20.20.80">
    <property type="entry name" value="Glycosidases"/>
    <property type="match status" value="1"/>
</dbReference>
<evidence type="ECO:0000256" key="2">
    <source>
        <dbReference type="SAM" id="SignalP"/>
    </source>
</evidence>
<dbReference type="InterPro" id="IPR017853">
    <property type="entry name" value="GH"/>
</dbReference>
<proteinExistence type="predicted"/>
<evidence type="ECO:0000259" key="3">
    <source>
        <dbReference type="Pfam" id="PF12891"/>
    </source>
</evidence>
<feature type="region of interest" description="Disordered" evidence="1">
    <location>
        <begin position="343"/>
        <end position="377"/>
    </location>
</feature>
<feature type="region of interest" description="Disordered" evidence="1">
    <location>
        <begin position="37"/>
        <end position="56"/>
    </location>
</feature>
<dbReference type="Gene3D" id="2.60.40.1180">
    <property type="entry name" value="Golgi alpha-mannosidase II"/>
    <property type="match status" value="1"/>
</dbReference>
<dbReference type="NCBIfam" id="NF041873">
    <property type="entry name" value="EPS_EpsB"/>
    <property type="match status" value="1"/>
</dbReference>
<protein>
    <submittedName>
        <fullName evidence="4">Glycosyl hydrolase</fullName>
    </submittedName>
</protein>